<dbReference type="EMBL" id="KN880464">
    <property type="protein sequence ID" value="KIY70671.1"/>
    <property type="molecule type" value="Genomic_DNA"/>
</dbReference>
<dbReference type="STRING" id="1314674.A0A0D7BM68"/>
<evidence type="ECO:0000313" key="5">
    <source>
        <dbReference type="Proteomes" id="UP000054007"/>
    </source>
</evidence>
<keyword evidence="5" id="KW-1185">Reference proteome</keyword>
<dbReference type="OrthoDB" id="2993818at2759"/>
<organism evidence="4 5">
    <name type="scientific">Cylindrobasidium torrendii FP15055 ss-10</name>
    <dbReference type="NCBI Taxonomy" id="1314674"/>
    <lineage>
        <taxon>Eukaryota</taxon>
        <taxon>Fungi</taxon>
        <taxon>Dikarya</taxon>
        <taxon>Basidiomycota</taxon>
        <taxon>Agaricomycotina</taxon>
        <taxon>Agaricomycetes</taxon>
        <taxon>Agaricomycetidae</taxon>
        <taxon>Agaricales</taxon>
        <taxon>Marasmiineae</taxon>
        <taxon>Physalacriaceae</taxon>
        <taxon>Cylindrobasidium</taxon>
    </lineage>
</organism>
<evidence type="ECO:0000256" key="2">
    <source>
        <dbReference type="SAM" id="Phobius"/>
    </source>
</evidence>
<gene>
    <name evidence="4" type="ORF">CYLTODRAFT_451440</name>
</gene>
<name>A0A0D7BM68_9AGAR</name>
<evidence type="ECO:0000256" key="1">
    <source>
        <dbReference type="SAM" id="MobiDB-lite"/>
    </source>
</evidence>
<keyword evidence="2" id="KW-1133">Transmembrane helix</keyword>
<keyword evidence="2" id="KW-0812">Transmembrane</keyword>
<dbReference type="Pfam" id="PF20152">
    <property type="entry name" value="DUF6534"/>
    <property type="match status" value="1"/>
</dbReference>
<accession>A0A0D7BM68</accession>
<keyword evidence="2" id="KW-0472">Membrane</keyword>
<evidence type="ECO:0000259" key="3">
    <source>
        <dbReference type="Pfam" id="PF20152"/>
    </source>
</evidence>
<feature type="transmembrane region" description="Helical" evidence="2">
    <location>
        <begin position="143"/>
        <end position="168"/>
    </location>
</feature>
<evidence type="ECO:0000313" key="4">
    <source>
        <dbReference type="EMBL" id="KIY70671.1"/>
    </source>
</evidence>
<feature type="compositionally biased region" description="Basic and acidic residues" evidence="1">
    <location>
        <begin position="1"/>
        <end position="17"/>
    </location>
</feature>
<dbReference type="InterPro" id="IPR045339">
    <property type="entry name" value="DUF6534"/>
</dbReference>
<feature type="transmembrane region" description="Helical" evidence="2">
    <location>
        <begin position="70"/>
        <end position="91"/>
    </location>
</feature>
<dbReference type="AlphaFoldDB" id="A0A0D7BM68"/>
<reference evidence="4 5" key="1">
    <citation type="journal article" date="2015" name="Fungal Genet. Biol.">
        <title>Evolution of novel wood decay mechanisms in Agaricales revealed by the genome sequences of Fistulina hepatica and Cylindrobasidium torrendii.</title>
        <authorList>
            <person name="Floudas D."/>
            <person name="Held B.W."/>
            <person name="Riley R."/>
            <person name="Nagy L.G."/>
            <person name="Koehler G."/>
            <person name="Ransdell A.S."/>
            <person name="Younus H."/>
            <person name="Chow J."/>
            <person name="Chiniquy J."/>
            <person name="Lipzen A."/>
            <person name="Tritt A."/>
            <person name="Sun H."/>
            <person name="Haridas S."/>
            <person name="LaButti K."/>
            <person name="Ohm R.A."/>
            <person name="Kues U."/>
            <person name="Blanchette R.A."/>
            <person name="Grigoriev I.V."/>
            <person name="Minto R.E."/>
            <person name="Hibbett D.S."/>
        </authorList>
    </citation>
    <scope>NUCLEOTIDE SEQUENCE [LARGE SCALE GENOMIC DNA]</scope>
    <source>
        <strain evidence="4 5">FP15055 ss-10</strain>
    </source>
</reference>
<protein>
    <recommendedName>
        <fullName evidence="3">DUF6534 domain-containing protein</fullName>
    </recommendedName>
</protein>
<sequence>MSDQPKRPRSAEPESPRHARKQFALYESEDDGESIGPPSSPTDHVAQRRHLPVLLAIFYIRTRGAESKTFYLYSVVAAIFIDLAASLLVLINVWEYYVLLPADAEVIENAWSYPAGILLSYASATLEQLFFAHRYHAITRNKYVTSVILLLVLGHDVSAVITAISISMNLAFYNQTGVNLSLATATISVANDVLIVIAMIWGVGRIETYHQETRGILRRVAVFSVSCGLTTAVTTALVITLLQVDLQGWFFLFYSQGRIYSLTVLINLLLLRSVNRRQAHSTGSDADDDDGRTTDTGRNASRLVFRPLGATTLDSANLTVLSQQQGKTEHIHNSIAEERTQRI</sequence>
<feature type="transmembrane region" description="Helical" evidence="2">
    <location>
        <begin position="216"/>
        <end position="242"/>
    </location>
</feature>
<feature type="transmembrane region" description="Helical" evidence="2">
    <location>
        <begin position="248"/>
        <end position="271"/>
    </location>
</feature>
<feature type="domain" description="DUF6534" evidence="3">
    <location>
        <begin position="188"/>
        <end position="268"/>
    </location>
</feature>
<feature type="region of interest" description="Disordered" evidence="1">
    <location>
        <begin position="1"/>
        <end position="44"/>
    </location>
</feature>
<feature type="transmembrane region" description="Helical" evidence="2">
    <location>
        <begin position="111"/>
        <end position="131"/>
    </location>
</feature>
<dbReference type="Proteomes" id="UP000054007">
    <property type="component" value="Unassembled WGS sequence"/>
</dbReference>
<feature type="transmembrane region" description="Helical" evidence="2">
    <location>
        <begin position="180"/>
        <end position="204"/>
    </location>
</feature>
<proteinExistence type="predicted"/>